<dbReference type="InterPro" id="IPR036390">
    <property type="entry name" value="WH_DNA-bd_sf"/>
</dbReference>
<dbReference type="PANTHER" id="PTHR34298">
    <property type="entry name" value="SEGREGATION AND CONDENSATION PROTEIN B"/>
    <property type="match status" value="1"/>
</dbReference>
<dbReference type="SUPFAM" id="SSF46785">
    <property type="entry name" value="Winged helix' DNA-binding domain"/>
    <property type="match status" value="2"/>
</dbReference>
<dbReference type="EMBL" id="CP036274">
    <property type="protein sequence ID" value="QDU29370.1"/>
    <property type="molecule type" value="Genomic_DNA"/>
</dbReference>
<dbReference type="PANTHER" id="PTHR34298:SF2">
    <property type="entry name" value="SEGREGATION AND CONDENSATION PROTEIN B"/>
    <property type="match status" value="1"/>
</dbReference>
<evidence type="ECO:0000313" key="6">
    <source>
        <dbReference type="EMBL" id="QDU29370.1"/>
    </source>
</evidence>
<proteinExistence type="predicted"/>
<feature type="compositionally biased region" description="Polar residues" evidence="5">
    <location>
        <begin position="1"/>
        <end position="18"/>
    </location>
</feature>
<keyword evidence="1" id="KW-0963">Cytoplasm</keyword>
<evidence type="ECO:0000256" key="4">
    <source>
        <dbReference type="ARBA" id="ARBA00023306"/>
    </source>
</evidence>
<dbReference type="Gene3D" id="1.10.10.10">
    <property type="entry name" value="Winged helix-like DNA-binding domain superfamily/Winged helix DNA-binding domain"/>
    <property type="match status" value="2"/>
</dbReference>
<dbReference type="GO" id="GO:0051301">
    <property type="term" value="P:cell division"/>
    <property type="evidence" value="ECO:0007669"/>
    <property type="project" value="UniProtKB-KW"/>
</dbReference>
<dbReference type="GO" id="GO:0051304">
    <property type="term" value="P:chromosome separation"/>
    <property type="evidence" value="ECO:0007669"/>
    <property type="project" value="InterPro"/>
</dbReference>
<evidence type="ECO:0008006" key="8">
    <source>
        <dbReference type="Google" id="ProtNLM"/>
    </source>
</evidence>
<dbReference type="NCBIfam" id="TIGR00281">
    <property type="entry name" value="SMC-Scp complex subunit ScpB"/>
    <property type="match status" value="1"/>
</dbReference>
<dbReference type="AlphaFoldDB" id="A0A517YGL6"/>
<dbReference type="InterPro" id="IPR005234">
    <property type="entry name" value="ScpB_csome_segregation"/>
</dbReference>
<reference evidence="6 7" key="1">
    <citation type="submission" date="2019-02" db="EMBL/GenBank/DDBJ databases">
        <title>Deep-cultivation of Planctomycetes and their phenomic and genomic characterization uncovers novel biology.</title>
        <authorList>
            <person name="Wiegand S."/>
            <person name="Jogler M."/>
            <person name="Boedeker C."/>
            <person name="Pinto D."/>
            <person name="Vollmers J."/>
            <person name="Rivas-Marin E."/>
            <person name="Kohn T."/>
            <person name="Peeters S.H."/>
            <person name="Heuer A."/>
            <person name="Rast P."/>
            <person name="Oberbeckmann S."/>
            <person name="Bunk B."/>
            <person name="Jeske O."/>
            <person name="Meyerdierks A."/>
            <person name="Storesund J.E."/>
            <person name="Kallscheuer N."/>
            <person name="Luecker S."/>
            <person name="Lage O.M."/>
            <person name="Pohl T."/>
            <person name="Merkel B.J."/>
            <person name="Hornburger P."/>
            <person name="Mueller R.-W."/>
            <person name="Bruemmer F."/>
            <person name="Labrenz M."/>
            <person name="Spormann A.M."/>
            <person name="Op den Camp H."/>
            <person name="Overmann J."/>
            <person name="Amann R."/>
            <person name="Jetten M.S.M."/>
            <person name="Mascher T."/>
            <person name="Medema M.H."/>
            <person name="Devos D.P."/>
            <person name="Kaster A.-K."/>
            <person name="Ovreas L."/>
            <person name="Rohde M."/>
            <person name="Galperin M.Y."/>
            <person name="Jogler C."/>
        </authorList>
    </citation>
    <scope>NUCLEOTIDE SEQUENCE [LARGE SCALE GENOMIC DNA]</scope>
    <source>
        <strain evidence="6 7">ETA_A8</strain>
    </source>
</reference>
<accession>A0A517YGL6</accession>
<dbReference type="InterPro" id="IPR036388">
    <property type="entry name" value="WH-like_DNA-bd_sf"/>
</dbReference>
<keyword evidence="4" id="KW-0131">Cell cycle</keyword>
<feature type="region of interest" description="Disordered" evidence="5">
    <location>
        <begin position="1"/>
        <end position="25"/>
    </location>
</feature>
<evidence type="ECO:0000256" key="2">
    <source>
        <dbReference type="ARBA" id="ARBA00022618"/>
    </source>
</evidence>
<organism evidence="6 7">
    <name type="scientific">Anatilimnocola aggregata</name>
    <dbReference type="NCBI Taxonomy" id="2528021"/>
    <lineage>
        <taxon>Bacteria</taxon>
        <taxon>Pseudomonadati</taxon>
        <taxon>Planctomycetota</taxon>
        <taxon>Planctomycetia</taxon>
        <taxon>Pirellulales</taxon>
        <taxon>Pirellulaceae</taxon>
        <taxon>Anatilimnocola</taxon>
    </lineage>
</organism>
<keyword evidence="3" id="KW-0159">Chromosome partition</keyword>
<evidence type="ECO:0000256" key="5">
    <source>
        <dbReference type="SAM" id="MobiDB-lite"/>
    </source>
</evidence>
<dbReference type="OrthoDB" id="9806226at2"/>
<gene>
    <name evidence="6" type="ORF">ETAA8_44790</name>
</gene>
<dbReference type="KEGG" id="aagg:ETAA8_44790"/>
<dbReference type="RefSeq" id="WP_145093077.1">
    <property type="nucleotide sequence ID" value="NZ_CP036274.1"/>
</dbReference>
<evidence type="ECO:0000256" key="3">
    <source>
        <dbReference type="ARBA" id="ARBA00022829"/>
    </source>
</evidence>
<evidence type="ECO:0000256" key="1">
    <source>
        <dbReference type="ARBA" id="ARBA00022490"/>
    </source>
</evidence>
<sequence length="260" mass="29019">MRQTSSIPAIQLQSTSARYGSPLDSPRGCPRITPNRPLILAAATKTVLGLVAESDDELRQTARQRLEAVLFLAREPLNTRKLSQYANLADGTEARTLIRHLNEHYDAVGRAFRVEQVAGGFQLMTRRLFSSWLRRLGHVPPELRLSAPALETLAVIAYRQPTPRADIEAIRGVNCGEVIRQLMERDLVRIGSRSEELGRPYLYNTTKRFLQLFGLVNLDDLPRAQEMRTLMAPATTANPTLSLAVDSFSPLADEPYTDSP</sequence>
<dbReference type="Proteomes" id="UP000315017">
    <property type="component" value="Chromosome"/>
</dbReference>
<protein>
    <recommendedName>
        <fullName evidence="8">SMC-Scp complex subunit ScpB</fullName>
    </recommendedName>
</protein>
<keyword evidence="2" id="KW-0132">Cell division</keyword>
<keyword evidence="7" id="KW-1185">Reference proteome</keyword>
<dbReference type="Pfam" id="PF04079">
    <property type="entry name" value="SMC_ScpB"/>
    <property type="match status" value="1"/>
</dbReference>
<name>A0A517YGL6_9BACT</name>
<evidence type="ECO:0000313" key="7">
    <source>
        <dbReference type="Proteomes" id="UP000315017"/>
    </source>
</evidence>